<evidence type="ECO:0000256" key="1">
    <source>
        <dbReference type="SAM" id="MobiDB-lite"/>
    </source>
</evidence>
<protein>
    <submittedName>
        <fullName evidence="2">Uncharacterized protein</fullName>
    </submittedName>
</protein>
<sequence length="301" mass="30140">MSNNPLLTPLPAALSAAVLRSTGAQADAMAGEQAAQLTGLAVVPPLTPPTLSEAVLCEHRSTLSLFSQCFAAAAAVEGPSPAGAAGVASPGAHLFMLHVSAGALALDLHLHCKAEARVVHDALERSCGREGAMAAAQGRRECEEMGAEVDALLQALMEARQLGSGTQGGAKLGDAGSEAAQVGQGGSNVGRDGEAGAGALVARLRRLEALFEAHQAEAECRMLPRLATALPVSEQRALAASFYEAQRNAALLLPGVEAAGAPAAGEPARPGGGAGEAATGEPEPADSSGDPAREMRLGEQA</sequence>
<feature type="region of interest" description="Disordered" evidence="1">
    <location>
        <begin position="166"/>
        <end position="192"/>
    </location>
</feature>
<proteinExistence type="predicted"/>
<dbReference type="AlphaFoldDB" id="A0A2P6VKK2"/>
<keyword evidence="3" id="KW-1185">Reference proteome</keyword>
<dbReference type="Proteomes" id="UP000239649">
    <property type="component" value="Unassembled WGS sequence"/>
</dbReference>
<feature type="region of interest" description="Disordered" evidence="1">
    <location>
        <begin position="260"/>
        <end position="301"/>
    </location>
</feature>
<dbReference type="OrthoDB" id="10380845at2759"/>
<accession>A0A2P6VKK2</accession>
<feature type="compositionally biased region" description="Low complexity" evidence="1">
    <location>
        <begin position="260"/>
        <end position="269"/>
    </location>
</feature>
<dbReference type="EMBL" id="LHPF02000004">
    <property type="protein sequence ID" value="PSC74623.1"/>
    <property type="molecule type" value="Genomic_DNA"/>
</dbReference>
<comment type="caution">
    <text evidence="2">The sequence shown here is derived from an EMBL/GenBank/DDBJ whole genome shotgun (WGS) entry which is preliminary data.</text>
</comment>
<organism evidence="2 3">
    <name type="scientific">Micractinium conductrix</name>
    <dbReference type="NCBI Taxonomy" id="554055"/>
    <lineage>
        <taxon>Eukaryota</taxon>
        <taxon>Viridiplantae</taxon>
        <taxon>Chlorophyta</taxon>
        <taxon>core chlorophytes</taxon>
        <taxon>Trebouxiophyceae</taxon>
        <taxon>Chlorellales</taxon>
        <taxon>Chlorellaceae</taxon>
        <taxon>Chlorella clade</taxon>
        <taxon>Micractinium</taxon>
    </lineage>
</organism>
<feature type="compositionally biased region" description="Basic and acidic residues" evidence="1">
    <location>
        <begin position="291"/>
        <end position="301"/>
    </location>
</feature>
<reference evidence="2 3" key="1">
    <citation type="journal article" date="2018" name="Plant J.">
        <title>Genome sequences of Chlorella sorokiniana UTEX 1602 and Micractinium conductrix SAG 241.80: implications to maltose excretion by a green alga.</title>
        <authorList>
            <person name="Arriola M.B."/>
            <person name="Velmurugan N."/>
            <person name="Zhang Y."/>
            <person name="Plunkett M.H."/>
            <person name="Hondzo H."/>
            <person name="Barney B.M."/>
        </authorList>
    </citation>
    <scope>NUCLEOTIDE SEQUENCE [LARGE SCALE GENOMIC DNA]</scope>
    <source>
        <strain evidence="2 3">SAG 241.80</strain>
    </source>
</reference>
<evidence type="ECO:0000313" key="3">
    <source>
        <dbReference type="Proteomes" id="UP000239649"/>
    </source>
</evidence>
<name>A0A2P6VKK2_9CHLO</name>
<evidence type="ECO:0000313" key="2">
    <source>
        <dbReference type="EMBL" id="PSC74623.1"/>
    </source>
</evidence>
<gene>
    <name evidence="2" type="ORF">C2E20_2481</name>
</gene>